<evidence type="ECO:0000313" key="2">
    <source>
        <dbReference type="Proteomes" id="UP000036790"/>
    </source>
</evidence>
<reference evidence="1 2" key="1">
    <citation type="submission" date="2015-07" db="EMBL/GenBank/DDBJ databases">
        <authorList>
            <consortium name="Consortium for Microbial Forensics and Genomics (microFORGE)"/>
            <person name="Knight B.M."/>
            <person name="Roberts D.P."/>
            <person name="Lin D."/>
            <person name="Hari K."/>
            <person name="Fletcher J."/>
            <person name="Melcher U."/>
            <person name="Blagden T."/>
            <person name="Winegar R.A."/>
        </authorList>
    </citation>
    <scope>NUCLEOTIDE SEQUENCE [LARGE SCALE GENOMIC DNA]</scope>
    <source>
        <strain evidence="1 2">X11-5A</strain>
    </source>
</reference>
<gene>
    <name evidence="1" type="ORF">ADT25_02440</name>
</gene>
<dbReference type="Proteomes" id="UP000036790">
    <property type="component" value="Unassembled WGS sequence"/>
</dbReference>
<organism evidence="1 2">
    <name type="scientific">Xanthomonas oryzae</name>
    <dbReference type="NCBI Taxonomy" id="347"/>
    <lineage>
        <taxon>Bacteria</taxon>
        <taxon>Pseudomonadati</taxon>
        <taxon>Pseudomonadota</taxon>
        <taxon>Gammaproteobacteria</taxon>
        <taxon>Lysobacterales</taxon>
        <taxon>Lysobacteraceae</taxon>
        <taxon>Xanthomonas</taxon>
    </lineage>
</organism>
<proteinExistence type="predicted"/>
<evidence type="ECO:0000313" key="1">
    <source>
        <dbReference type="EMBL" id="KOR48693.1"/>
    </source>
</evidence>
<dbReference type="AlphaFoldDB" id="A0AAP0ZNI3"/>
<comment type="caution">
    <text evidence="1">The sequence shown here is derived from an EMBL/GenBank/DDBJ whole genome shotgun (WGS) entry which is preliminary data.</text>
</comment>
<reference evidence="1 2" key="2">
    <citation type="submission" date="2015-09" db="EMBL/GenBank/DDBJ databases">
        <title>Draft genome sequence of Xanthomonas oryzae pv. USA str. X11-5A.</title>
        <authorList>
            <person name="Knight B.M."/>
            <person name="Roberts D.P."/>
            <person name="Lin D."/>
            <person name="Hari K."/>
            <person name="Fletcher J."/>
            <person name="Melcher U."/>
            <person name="Blagden T."/>
            <person name="Winegar R.A."/>
        </authorList>
    </citation>
    <scope>NUCLEOTIDE SEQUENCE [LARGE SCALE GENOMIC DNA]</scope>
    <source>
        <strain evidence="1 2">X11-5A</strain>
    </source>
</reference>
<dbReference type="EMBL" id="LHUJ01000050">
    <property type="protein sequence ID" value="KOR48693.1"/>
    <property type="molecule type" value="Genomic_DNA"/>
</dbReference>
<sequence>MGQVTNAHLNMHADAHWVVCMVETADIIWLGEEGMIKFPKADVVYAGNPAGAMSCVAAASSSIRRPSPSRRQTA</sequence>
<accession>A0AAP0ZNI3</accession>
<protein>
    <submittedName>
        <fullName evidence="1">Uncharacterized protein</fullName>
    </submittedName>
</protein>
<name>A0AAP0ZNI3_9XANT</name>